<evidence type="ECO:0000313" key="3">
    <source>
        <dbReference type="EMBL" id="CEP08409.1"/>
    </source>
</evidence>
<sequence length="745" mass="83142">MSDNVPDSPVPTGNVSTTERTRLLNTSTTSYSVHEQASSTVITMSSSSQETHHNFLKGSGNAAIATTRHLYNSVISAGQPSIPTQQLTEKIQDILVFSEIKKKQQERALIEEKKQKKREKQSQGGDANIPASSSSSSSSSSSDSDSDAGSTRQLLKKKLSEWSLDGSKSSNDNGTGKRLRKRDYAVDALKLATDKWKTKHGWATGSNNSSSASLFANGSATTTTAATTLLNNVQNGVTGAANITVVKQMKKQVESIPSSAESVFDVAKNASVCAVLALLHERRQSSGHSLETDMSLQSLALSTLNLGLKTHDKSASHVVLYEMLTTKWLNGKSALDWAVENDSQLILNDARVQRVIEDLWQSGPSWRHDPTHPSNIWVRNSGVKSDEEPPKKNFACFVICRTFEDFLARWPSAKYQAWLAVFSALVYLAFHLAVVSNVEYTSDTPFVFEYIYYIFVVSDLLLEAFKLISQPFTYLKKISSYISLVTVGLLASSFIIRFFTLLVVESIEDEYYLLNLSFTLLILATPLMFFRFFATSTDLCWSTAKTNYVLHQCFVNSIWVFGLGLFVIISFWIALGALQFNDIHPLAMLRLLVLGALHAPEIGDTLYYQPQTAGLLLAVYLFLTVVILGSLLTASFLSTVLEINSRIETVKRAWIINRCLKSNPVLNVFIPSVFIDLIFGIIRWFARVVCKRQTPVLWIEKAHQVFWYIIYSPVILLVGIYEFVTTLLFRWKMVRKAFHPDIVVV</sequence>
<feature type="transmembrane region" description="Helical" evidence="2">
    <location>
        <begin position="450"/>
        <end position="469"/>
    </location>
</feature>
<keyword evidence="4" id="KW-1185">Reference proteome</keyword>
<dbReference type="OrthoDB" id="301415at2759"/>
<gene>
    <name evidence="3" type="primary">PARPA_01720.1 scaffold 1359</name>
</gene>
<dbReference type="AlphaFoldDB" id="A0A0B7MZV0"/>
<organism evidence="3 4">
    <name type="scientific">Parasitella parasitica</name>
    <dbReference type="NCBI Taxonomy" id="35722"/>
    <lineage>
        <taxon>Eukaryota</taxon>
        <taxon>Fungi</taxon>
        <taxon>Fungi incertae sedis</taxon>
        <taxon>Mucoromycota</taxon>
        <taxon>Mucoromycotina</taxon>
        <taxon>Mucoromycetes</taxon>
        <taxon>Mucorales</taxon>
        <taxon>Mucorineae</taxon>
        <taxon>Mucoraceae</taxon>
        <taxon>Parasitella</taxon>
    </lineage>
</organism>
<reference evidence="3 4" key="1">
    <citation type="submission" date="2014-09" db="EMBL/GenBank/DDBJ databases">
        <authorList>
            <person name="Ellenberger Sabrina"/>
        </authorList>
    </citation>
    <scope>NUCLEOTIDE SEQUENCE [LARGE SCALE GENOMIC DNA]</scope>
    <source>
        <strain evidence="3 4">CBS 412.66</strain>
    </source>
</reference>
<evidence type="ECO:0000313" key="4">
    <source>
        <dbReference type="Proteomes" id="UP000054107"/>
    </source>
</evidence>
<feature type="transmembrane region" description="Helical" evidence="2">
    <location>
        <begin position="664"/>
        <end position="685"/>
    </location>
</feature>
<feature type="transmembrane region" description="Helical" evidence="2">
    <location>
        <begin position="705"/>
        <end position="729"/>
    </location>
</feature>
<dbReference type="Proteomes" id="UP000054107">
    <property type="component" value="Unassembled WGS sequence"/>
</dbReference>
<evidence type="ECO:0000256" key="1">
    <source>
        <dbReference type="SAM" id="MobiDB-lite"/>
    </source>
</evidence>
<feature type="transmembrane region" description="Helical" evidence="2">
    <location>
        <begin position="417"/>
        <end position="438"/>
    </location>
</feature>
<keyword evidence="2" id="KW-0812">Transmembrane</keyword>
<feature type="transmembrane region" description="Helical" evidence="2">
    <location>
        <begin position="554"/>
        <end position="575"/>
    </location>
</feature>
<feature type="transmembrane region" description="Helical" evidence="2">
    <location>
        <begin position="511"/>
        <end position="533"/>
    </location>
</feature>
<feature type="transmembrane region" description="Helical" evidence="2">
    <location>
        <begin position="481"/>
        <end position="499"/>
    </location>
</feature>
<dbReference type="EMBL" id="LN719426">
    <property type="protein sequence ID" value="CEP08409.1"/>
    <property type="molecule type" value="Genomic_DNA"/>
</dbReference>
<evidence type="ECO:0000256" key="2">
    <source>
        <dbReference type="SAM" id="Phobius"/>
    </source>
</evidence>
<feature type="transmembrane region" description="Helical" evidence="2">
    <location>
        <begin position="617"/>
        <end position="643"/>
    </location>
</feature>
<accession>A0A0B7MZV0</accession>
<protein>
    <recommendedName>
        <fullName evidence="5">Ion transport domain-containing protein</fullName>
    </recommendedName>
</protein>
<keyword evidence="2" id="KW-1133">Transmembrane helix</keyword>
<feature type="region of interest" description="Disordered" evidence="1">
    <location>
        <begin position="1"/>
        <end position="29"/>
    </location>
</feature>
<proteinExistence type="predicted"/>
<name>A0A0B7MZV0_9FUNG</name>
<keyword evidence="2" id="KW-0472">Membrane</keyword>
<evidence type="ECO:0008006" key="5">
    <source>
        <dbReference type="Google" id="ProtNLM"/>
    </source>
</evidence>
<feature type="compositionally biased region" description="Low complexity" evidence="1">
    <location>
        <begin position="132"/>
        <end position="143"/>
    </location>
</feature>
<feature type="region of interest" description="Disordered" evidence="1">
    <location>
        <begin position="112"/>
        <end position="152"/>
    </location>
</feature>
<dbReference type="STRING" id="35722.A0A0B7MZV0"/>